<dbReference type="InterPro" id="IPR000086">
    <property type="entry name" value="NUDIX_hydrolase_dom"/>
</dbReference>
<dbReference type="GO" id="GO:0019693">
    <property type="term" value="P:ribose phosphate metabolic process"/>
    <property type="evidence" value="ECO:0007669"/>
    <property type="project" value="TreeGrafter"/>
</dbReference>
<evidence type="ECO:0000256" key="1">
    <source>
        <dbReference type="ARBA" id="ARBA00022801"/>
    </source>
</evidence>
<evidence type="ECO:0000259" key="2">
    <source>
        <dbReference type="PROSITE" id="PS51462"/>
    </source>
</evidence>
<dbReference type="InterPro" id="IPR015797">
    <property type="entry name" value="NUDIX_hydrolase-like_dom_sf"/>
</dbReference>
<dbReference type="EMBL" id="CP046052">
    <property type="protein sequence ID" value="QGM47061.1"/>
    <property type="molecule type" value="Genomic_DNA"/>
</dbReference>
<dbReference type="Proteomes" id="UP000309061">
    <property type="component" value="Chromosome"/>
</dbReference>
<organism evidence="3 4">
    <name type="scientific">Methylocystis heyeri</name>
    <dbReference type="NCBI Taxonomy" id="391905"/>
    <lineage>
        <taxon>Bacteria</taxon>
        <taxon>Pseudomonadati</taxon>
        <taxon>Pseudomonadota</taxon>
        <taxon>Alphaproteobacteria</taxon>
        <taxon>Hyphomicrobiales</taxon>
        <taxon>Methylocystaceae</taxon>
        <taxon>Methylocystis</taxon>
    </lineage>
</organism>
<reference evidence="3 4" key="1">
    <citation type="submission" date="2019-11" db="EMBL/GenBank/DDBJ databases">
        <title>The genome sequence of Methylocystis heyeri.</title>
        <authorList>
            <person name="Oshkin I.Y."/>
            <person name="Miroshnikov K."/>
            <person name="Dedysh S.N."/>
        </authorList>
    </citation>
    <scope>NUCLEOTIDE SEQUENCE [LARGE SCALE GENOMIC DNA]</scope>
    <source>
        <strain evidence="3 4">H2</strain>
    </source>
</reference>
<dbReference type="CDD" id="cd03424">
    <property type="entry name" value="NUDIX_ADPRase_Nudt5_UGPPase_Nudt14"/>
    <property type="match status" value="1"/>
</dbReference>
<accession>A0A6B8KJ31</accession>
<dbReference type="GO" id="GO:0006753">
    <property type="term" value="P:nucleoside phosphate metabolic process"/>
    <property type="evidence" value="ECO:0007669"/>
    <property type="project" value="TreeGrafter"/>
</dbReference>
<keyword evidence="4" id="KW-1185">Reference proteome</keyword>
<keyword evidence="1" id="KW-0378">Hydrolase</keyword>
<dbReference type="Pfam" id="PF00293">
    <property type="entry name" value="NUDIX"/>
    <property type="match status" value="1"/>
</dbReference>
<dbReference type="PANTHER" id="PTHR11839">
    <property type="entry name" value="UDP/ADP-SUGAR PYROPHOSPHATASE"/>
    <property type="match status" value="1"/>
</dbReference>
<protein>
    <submittedName>
        <fullName evidence="3">NUDIX domain-containing protein</fullName>
    </submittedName>
</protein>
<evidence type="ECO:0000313" key="4">
    <source>
        <dbReference type="Proteomes" id="UP000309061"/>
    </source>
</evidence>
<name>A0A6B8KJ31_9HYPH</name>
<dbReference type="RefSeq" id="WP_136497988.1">
    <property type="nucleotide sequence ID" value="NZ_CP046052.1"/>
</dbReference>
<dbReference type="AlphaFoldDB" id="A0A6B8KJ31"/>
<dbReference type="KEGG" id="mhey:H2LOC_015945"/>
<dbReference type="Gene3D" id="3.90.79.10">
    <property type="entry name" value="Nucleoside Triphosphate Pyrophosphohydrolase"/>
    <property type="match status" value="1"/>
</dbReference>
<dbReference type="SUPFAM" id="SSF55811">
    <property type="entry name" value="Nudix"/>
    <property type="match status" value="1"/>
</dbReference>
<proteinExistence type="predicted"/>
<dbReference type="PANTHER" id="PTHR11839:SF1">
    <property type="entry name" value="ADP-SUGAR PYROPHOSPHATASE"/>
    <property type="match status" value="1"/>
</dbReference>
<dbReference type="GO" id="GO:0016787">
    <property type="term" value="F:hydrolase activity"/>
    <property type="evidence" value="ECO:0007669"/>
    <property type="project" value="UniProtKB-KW"/>
</dbReference>
<dbReference type="OrthoDB" id="9806150at2"/>
<gene>
    <name evidence="3" type="ORF">H2LOC_015945</name>
</gene>
<dbReference type="PROSITE" id="PS51462">
    <property type="entry name" value="NUDIX"/>
    <property type="match status" value="1"/>
</dbReference>
<feature type="domain" description="Nudix hydrolase" evidence="2">
    <location>
        <begin position="45"/>
        <end position="175"/>
    </location>
</feature>
<sequence>MTKDALRPWKADSSRVLVDSPWIRLRAERCVTQRGAVLDPFYLLDYPEWVHVAAFDDEDRLLLVRQYRHGARRMTLELPGGMMDPGEDDPLAAGARELLEETGHVAETLAHLARLSPNPSSHTNGLHILLATGVKRRGELSLDATEDVVVEPTPWREAVRMAIAGEMIHAQHVGLLFIALARAKGLEFAGK</sequence>
<evidence type="ECO:0000313" key="3">
    <source>
        <dbReference type="EMBL" id="QGM47061.1"/>
    </source>
</evidence>